<dbReference type="GeneID" id="20080510"/>
<keyword evidence="8" id="KW-0695">RNA-directed DNA polymerase</keyword>
<evidence type="ECO:0000256" key="3">
    <source>
        <dbReference type="ARBA" id="ARBA00022695"/>
    </source>
</evidence>
<evidence type="ECO:0000256" key="2">
    <source>
        <dbReference type="ARBA" id="ARBA00022679"/>
    </source>
</evidence>
<dbReference type="EMBL" id="KI913956">
    <property type="protein sequence ID" value="ETW05776.1"/>
    <property type="molecule type" value="Genomic_DNA"/>
</dbReference>
<keyword evidence="1" id="KW-0645">Protease</keyword>
<dbReference type="Gene3D" id="3.30.70.270">
    <property type="match status" value="1"/>
</dbReference>
<evidence type="ECO:0000256" key="4">
    <source>
        <dbReference type="ARBA" id="ARBA00022722"/>
    </source>
</evidence>
<evidence type="ECO:0000256" key="7">
    <source>
        <dbReference type="ARBA" id="ARBA00022801"/>
    </source>
</evidence>
<dbReference type="SUPFAM" id="SSF56672">
    <property type="entry name" value="DNA/RNA polymerases"/>
    <property type="match status" value="1"/>
</dbReference>
<evidence type="ECO:0000256" key="5">
    <source>
        <dbReference type="ARBA" id="ARBA00022750"/>
    </source>
</evidence>
<feature type="domain" description="Chromo" evidence="9">
    <location>
        <begin position="653"/>
        <end position="713"/>
    </location>
</feature>
<dbReference type="GO" id="GO:0004190">
    <property type="term" value="F:aspartic-type endopeptidase activity"/>
    <property type="evidence" value="ECO:0007669"/>
    <property type="project" value="UniProtKB-KW"/>
</dbReference>
<reference evidence="10" key="1">
    <citation type="submission" date="2013-12" db="EMBL/GenBank/DDBJ databases">
        <title>The Genome Sequence of Aphanomyces invadans NJM9701.</title>
        <authorList>
            <consortium name="The Broad Institute Genomics Platform"/>
            <person name="Russ C."/>
            <person name="Tyler B."/>
            <person name="van West P."/>
            <person name="Dieguez-Uribeondo J."/>
            <person name="Young S.K."/>
            <person name="Zeng Q."/>
            <person name="Gargeya S."/>
            <person name="Fitzgerald M."/>
            <person name="Abouelleil A."/>
            <person name="Alvarado L."/>
            <person name="Chapman S.B."/>
            <person name="Gainer-Dewar J."/>
            <person name="Goldberg J."/>
            <person name="Griggs A."/>
            <person name="Gujja S."/>
            <person name="Hansen M."/>
            <person name="Howarth C."/>
            <person name="Imamovic A."/>
            <person name="Ireland A."/>
            <person name="Larimer J."/>
            <person name="McCowan C."/>
            <person name="Murphy C."/>
            <person name="Pearson M."/>
            <person name="Poon T.W."/>
            <person name="Priest M."/>
            <person name="Roberts A."/>
            <person name="Saif S."/>
            <person name="Shea T."/>
            <person name="Sykes S."/>
            <person name="Wortman J."/>
            <person name="Nusbaum C."/>
            <person name="Birren B."/>
        </authorList>
    </citation>
    <scope>NUCLEOTIDE SEQUENCE [LARGE SCALE GENOMIC DNA]</scope>
    <source>
        <strain evidence="10">NJM9701</strain>
    </source>
</reference>
<dbReference type="eggNOG" id="KOG0017">
    <property type="taxonomic scope" value="Eukaryota"/>
</dbReference>
<dbReference type="InterPro" id="IPR043502">
    <property type="entry name" value="DNA/RNA_pol_sf"/>
</dbReference>
<keyword evidence="2" id="KW-0808">Transferase</keyword>
<protein>
    <recommendedName>
        <fullName evidence="9">Chromo domain-containing protein</fullName>
    </recommendedName>
</protein>
<dbReference type="CDD" id="cd00024">
    <property type="entry name" value="CD_CSD"/>
    <property type="match status" value="1"/>
</dbReference>
<dbReference type="InterPro" id="IPR051320">
    <property type="entry name" value="Viral_Replic_Matur_Polypro"/>
</dbReference>
<dbReference type="GO" id="GO:0003964">
    <property type="term" value="F:RNA-directed DNA polymerase activity"/>
    <property type="evidence" value="ECO:0007669"/>
    <property type="project" value="UniProtKB-KW"/>
</dbReference>
<proteinExistence type="predicted"/>
<dbReference type="SUPFAM" id="SSF54160">
    <property type="entry name" value="Chromo domain-like"/>
    <property type="match status" value="1"/>
</dbReference>
<dbReference type="OrthoDB" id="121754at2759"/>
<evidence type="ECO:0000256" key="8">
    <source>
        <dbReference type="ARBA" id="ARBA00022918"/>
    </source>
</evidence>
<keyword evidence="3" id="KW-0548">Nucleotidyltransferase</keyword>
<evidence type="ECO:0000256" key="1">
    <source>
        <dbReference type="ARBA" id="ARBA00022670"/>
    </source>
</evidence>
<dbReference type="InterPro" id="IPR043128">
    <property type="entry name" value="Rev_trsase/Diguanyl_cyclase"/>
</dbReference>
<accession>A0A024UH80</accession>
<dbReference type="AlphaFoldDB" id="A0A024UH80"/>
<gene>
    <name evidence="10" type="ORF">H310_03460</name>
</gene>
<evidence type="ECO:0000259" key="9">
    <source>
        <dbReference type="PROSITE" id="PS50013"/>
    </source>
</evidence>
<keyword evidence="7" id="KW-0378">Hydrolase</keyword>
<dbReference type="InterPro" id="IPR041373">
    <property type="entry name" value="RT_RNaseH"/>
</dbReference>
<sequence length="715" mass="79463">MGPMELRPYGADSQVITVTKQVRLRSLEFKTACGPLLLRGLRVWDDETVALIELTLGLPVMQKLAELNPGSRDASFPASRAVVKRYRRWRKKACATPELGDQPQDVTPVRKILEAKFGRDPPVKVEPLKVRLKDGAVPVKMGLRRYPPTHLAFLEKHVRELEEAGQADAVAYCEGVVDELFGELLMHGILGWLDELLGYARTSEELLRPLRQVVEICHSYEISATGVAHAPGRVHGLCDLEPPQTAADLQQFLCATNWMREKIPHYTELVAPLTKLFDIAAKAADSRKKAALTRVSLSLGAVATQVPIVDLALPAGDQRHEPLAFLSGAFRGASERWLIVEKEAFAVVESSKRLEYLLIRPGGFRLFSDHRNLVYSPQAPALGADDDDVPVRRGVCGRGGKPWADLLSLWGSPPGEPRTVPEISRGARMSKLALVSPLRHEDFVWTTTNAISELQRGHPDCEKYAPEKKCFLTASGKIWIPGDALDMQMRISVAAHGGVAGHRRVEGTASALNQQPTDHLDGVATTAFTGLPSTPPLSGLATALENMHKHVSGVAEVKRTKARERRESQRAVKLAKFTLGDFVLMARALKHLVKLTLRWKGPFRVVKVVSDYLMEVQQPVPPGDVSLHHASRLRLYCEGGRDVDEDLKAQIAFGDEDLRDLRLRDGVWEVLIKWFGLGELESSWEPAMSIYEDAFVLFRRWAKTRSNEEGVKRNY</sequence>
<organism evidence="10">
    <name type="scientific">Aphanomyces invadans</name>
    <dbReference type="NCBI Taxonomy" id="157072"/>
    <lineage>
        <taxon>Eukaryota</taxon>
        <taxon>Sar</taxon>
        <taxon>Stramenopiles</taxon>
        <taxon>Oomycota</taxon>
        <taxon>Saprolegniomycetes</taxon>
        <taxon>Saprolegniales</taxon>
        <taxon>Verrucalvaceae</taxon>
        <taxon>Aphanomyces</taxon>
    </lineage>
</organism>
<name>A0A024UH80_9STRA</name>
<keyword evidence="4" id="KW-0540">Nuclease</keyword>
<evidence type="ECO:0000313" key="10">
    <source>
        <dbReference type="EMBL" id="ETW05776.1"/>
    </source>
</evidence>
<dbReference type="GO" id="GO:0006508">
    <property type="term" value="P:proteolysis"/>
    <property type="evidence" value="ECO:0007669"/>
    <property type="project" value="UniProtKB-KW"/>
</dbReference>
<dbReference type="RefSeq" id="XP_008865553.1">
    <property type="nucleotide sequence ID" value="XM_008867331.1"/>
</dbReference>
<dbReference type="Pfam" id="PF17917">
    <property type="entry name" value="RT_RNaseH"/>
    <property type="match status" value="1"/>
</dbReference>
<dbReference type="Gene3D" id="2.40.50.40">
    <property type="match status" value="1"/>
</dbReference>
<dbReference type="InterPro" id="IPR016197">
    <property type="entry name" value="Chromo-like_dom_sf"/>
</dbReference>
<dbReference type="VEuPathDB" id="FungiDB:H310_03460"/>
<dbReference type="PANTHER" id="PTHR33064:SF37">
    <property type="entry name" value="RIBONUCLEASE H"/>
    <property type="match status" value="1"/>
</dbReference>
<evidence type="ECO:0000256" key="6">
    <source>
        <dbReference type="ARBA" id="ARBA00022759"/>
    </source>
</evidence>
<dbReference type="InterPro" id="IPR000953">
    <property type="entry name" value="Chromo/chromo_shadow_dom"/>
</dbReference>
<keyword evidence="6" id="KW-0255">Endonuclease</keyword>
<dbReference type="STRING" id="157072.A0A024UH80"/>
<keyword evidence="5" id="KW-0064">Aspartyl protease</keyword>
<dbReference type="PROSITE" id="PS50013">
    <property type="entry name" value="CHROMO_2"/>
    <property type="match status" value="1"/>
</dbReference>
<dbReference type="PANTHER" id="PTHR33064">
    <property type="entry name" value="POL PROTEIN"/>
    <property type="match status" value="1"/>
</dbReference>
<dbReference type="GO" id="GO:0004519">
    <property type="term" value="F:endonuclease activity"/>
    <property type="evidence" value="ECO:0007669"/>
    <property type="project" value="UniProtKB-KW"/>
</dbReference>